<dbReference type="EMBL" id="CP093344">
    <property type="protein sequence ID" value="WOG89737.1"/>
    <property type="molecule type" value="Genomic_DNA"/>
</dbReference>
<sequence length="106" mass="12219">MSISNASSLRVQRVSKSVSTRLLIKFSDLSDCGFDYSQSGLWSPPVQRNVFLNSPGIIMSEHEMLDKLHDIMEARRRRRYIVWFNAFWCSPKRSSSSVVRANKCDC</sequence>
<protein>
    <submittedName>
        <fullName evidence="1">Uncharacterized protein</fullName>
    </submittedName>
</protein>
<accession>A0AAF0WGZ7</accession>
<dbReference type="PANTHER" id="PTHR34287:SF2">
    <property type="match status" value="1"/>
</dbReference>
<evidence type="ECO:0000313" key="2">
    <source>
        <dbReference type="Proteomes" id="UP000077755"/>
    </source>
</evidence>
<keyword evidence="2" id="KW-1185">Reference proteome</keyword>
<dbReference type="Proteomes" id="UP000077755">
    <property type="component" value="Chromosome 2"/>
</dbReference>
<gene>
    <name evidence="1" type="ORF">DCAR_0208976</name>
</gene>
<proteinExistence type="predicted"/>
<organism evidence="1 2">
    <name type="scientific">Daucus carota subsp. sativus</name>
    <name type="common">Carrot</name>
    <dbReference type="NCBI Taxonomy" id="79200"/>
    <lineage>
        <taxon>Eukaryota</taxon>
        <taxon>Viridiplantae</taxon>
        <taxon>Streptophyta</taxon>
        <taxon>Embryophyta</taxon>
        <taxon>Tracheophyta</taxon>
        <taxon>Spermatophyta</taxon>
        <taxon>Magnoliopsida</taxon>
        <taxon>eudicotyledons</taxon>
        <taxon>Gunneridae</taxon>
        <taxon>Pentapetalae</taxon>
        <taxon>asterids</taxon>
        <taxon>campanulids</taxon>
        <taxon>Apiales</taxon>
        <taxon>Apiaceae</taxon>
        <taxon>Apioideae</taxon>
        <taxon>Scandiceae</taxon>
        <taxon>Daucinae</taxon>
        <taxon>Daucus</taxon>
        <taxon>Daucus sect. Daucus</taxon>
    </lineage>
</organism>
<reference evidence="1" key="2">
    <citation type="submission" date="2022-03" db="EMBL/GenBank/DDBJ databases">
        <title>Draft title - Genomic analysis of global carrot germplasm unveils the trajectory of domestication and the origin of high carotenoid orange carrot.</title>
        <authorList>
            <person name="Iorizzo M."/>
            <person name="Ellison S."/>
            <person name="Senalik D."/>
            <person name="Macko-Podgorni A."/>
            <person name="Grzebelus D."/>
            <person name="Bostan H."/>
            <person name="Rolling W."/>
            <person name="Curaba J."/>
            <person name="Simon P."/>
        </authorList>
    </citation>
    <scope>NUCLEOTIDE SEQUENCE</scope>
    <source>
        <tissue evidence="1">Leaf</tissue>
    </source>
</reference>
<evidence type="ECO:0000313" key="1">
    <source>
        <dbReference type="EMBL" id="WOG89737.1"/>
    </source>
</evidence>
<dbReference type="PANTHER" id="PTHR34287">
    <property type="entry name" value="OS06G0551500 PROTEIN-RELATED"/>
    <property type="match status" value="1"/>
</dbReference>
<dbReference type="AlphaFoldDB" id="A0AAF0WGZ7"/>
<reference evidence="1" key="1">
    <citation type="journal article" date="2016" name="Nat. Genet.">
        <title>A high-quality carrot genome assembly provides new insights into carotenoid accumulation and asterid genome evolution.</title>
        <authorList>
            <person name="Iorizzo M."/>
            <person name="Ellison S."/>
            <person name="Senalik D."/>
            <person name="Zeng P."/>
            <person name="Satapoomin P."/>
            <person name="Huang J."/>
            <person name="Bowman M."/>
            <person name="Iovene M."/>
            <person name="Sanseverino W."/>
            <person name="Cavagnaro P."/>
            <person name="Yildiz M."/>
            <person name="Macko-Podgorni A."/>
            <person name="Moranska E."/>
            <person name="Grzebelus E."/>
            <person name="Grzebelus D."/>
            <person name="Ashrafi H."/>
            <person name="Zheng Z."/>
            <person name="Cheng S."/>
            <person name="Spooner D."/>
            <person name="Van Deynze A."/>
            <person name="Simon P."/>
        </authorList>
    </citation>
    <scope>NUCLEOTIDE SEQUENCE</scope>
    <source>
        <tissue evidence="1">Leaf</tissue>
    </source>
</reference>
<name>A0AAF0WGZ7_DAUCS</name>